<dbReference type="Gene3D" id="3.60.10.10">
    <property type="entry name" value="Endonuclease/exonuclease/phosphatase"/>
    <property type="match status" value="1"/>
</dbReference>
<name>A0ABV9M7V4_9BACL</name>
<evidence type="ECO:0000313" key="2">
    <source>
        <dbReference type="EMBL" id="MFC4711610.1"/>
    </source>
</evidence>
<organism evidence="2 3">
    <name type="scientific">Planococcus dechangensis</name>
    <dbReference type="NCBI Taxonomy" id="1176255"/>
    <lineage>
        <taxon>Bacteria</taxon>
        <taxon>Bacillati</taxon>
        <taxon>Bacillota</taxon>
        <taxon>Bacilli</taxon>
        <taxon>Bacillales</taxon>
        <taxon>Caryophanaceae</taxon>
        <taxon>Planococcus</taxon>
    </lineage>
</organism>
<accession>A0ABV9M7V4</accession>
<dbReference type="SUPFAM" id="SSF56219">
    <property type="entry name" value="DNase I-like"/>
    <property type="match status" value="1"/>
</dbReference>
<dbReference type="PANTHER" id="PTHR14859">
    <property type="entry name" value="CALCOFLUOR WHITE HYPERSENSITIVE PROTEIN PRECURSOR"/>
    <property type="match status" value="1"/>
</dbReference>
<dbReference type="PANTHER" id="PTHR14859:SF15">
    <property type="entry name" value="ENDONUCLEASE_EXONUCLEASE_PHOSPHATASE DOMAIN-CONTAINING PROTEIN"/>
    <property type="match status" value="1"/>
</dbReference>
<dbReference type="RefSeq" id="WP_377276216.1">
    <property type="nucleotide sequence ID" value="NZ_JBHSGL010000002.1"/>
</dbReference>
<keyword evidence="3" id="KW-1185">Reference proteome</keyword>
<feature type="domain" description="Endonuclease/exonuclease/phosphatase" evidence="1">
    <location>
        <begin position="15"/>
        <end position="253"/>
    </location>
</feature>
<keyword evidence="2" id="KW-0540">Nuclease</keyword>
<dbReference type="InterPro" id="IPR051916">
    <property type="entry name" value="GPI-anchor_lipid_remodeler"/>
</dbReference>
<keyword evidence="2" id="KW-0255">Endonuclease</keyword>
<gene>
    <name evidence="2" type="ORF">ACFO5U_01985</name>
</gene>
<protein>
    <submittedName>
        <fullName evidence="2">Endonuclease/exonuclease/phosphatase family protein</fullName>
    </submittedName>
</protein>
<reference evidence="3" key="1">
    <citation type="journal article" date="2019" name="Int. J. Syst. Evol. Microbiol.">
        <title>The Global Catalogue of Microorganisms (GCM) 10K type strain sequencing project: providing services to taxonomists for standard genome sequencing and annotation.</title>
        <authorList>
            <consortium name="The Broad Institute Genomics Platform"/>
            <consortium name="The Broad Institute Genome Sequencing Center for Infectious Disease"/>
            <person name="Wu L."/>
            <person name="Ma J."/>
        </authorList>
    </citation>
    <scope>NUCLEOTIDE SEQUENCE [LARGE SCALE GENOMIC DNA]</scope>
    <source>
        <strain evidence="3">CGMCC 1.12151</strain>
    </source>
</reference>
<dbReference type="Proteomes" id="UP001595932">
    <property type="component" value="Unassembled WGS sequence"/>
</dbReference>
<keyword evidence="2" id="KW-0378">Hydrolase</keyword>
<sequence>MHSEANSNRPVVKVMSFNIAHGMGMDGKVDLERTARVIEESGATIVALQEVDRYFSDRSFYIDQVEWLAERLGMYAAYGANLNQASDNNERPNRQYGNATLSLYPIKYAENHFLTQVVTEVYNNEQRGVLEAVIEVDGTYLKVLNTHLSLKDEELEVSVQELLDISGKSHFPKIIAGDFNAPPSHRHLHSLHRLLTDVFLKAKNGDANTYPSPYENNETGESFRPMTRIDYIFADHGFEVHSAQTIETAASDHLPIAAELAWTKKNNQAAVLLPVTQPFNQKN</sequence>
<dbReference type="GO" id="GO:0004519">
    <property type="term" value="F:endonuclease activity"/>
    <property type="evidence" value="ECO:0007669"/>
    <property type="project" value="UniProtKB-KW"/>
</dbReference>
<comment type="caution">
    <text evidence="2">The sequence shown here is derived from an EMBL/GenBank/DDBJ whole genome shotgun (WGS) entry which is preliminary data.</text>
</comment>
<evidence type="ECO:0000259" key="1">
    <source>
        <dbReference type="Pfam" id="PF03372"/>
    </source>
</evidence>
<evidence type="ECO:0000313" key="3">
    <source>
        <dbReference type="Proteomes" id="UP001595932"/>
    </source>
</evidence>
<dbReference type="InterPro" id="IPR036691">
    <property type="entry name" value="Endo/exonu/phosph_ase_sf"/>
</dbReference>
<dbReference type="InterPro" id="IPR005135">
    <property type="entry name" value="Endo/exonuclease/phosphatase"/>
</dbReference>
<dbReference type="EMBL" id="JBHSGL010000002">
    <property type="protein sequence ID" value="MFC4711610.1"/>
    <property type="molecule type" value="Genomic_DNA"/>
</dbReference>
<dbReference type="Pfam" id="PF03372">
    <property type="entry name" value="Exo_endo_phos"/>
    <property type="match status" value="1"/>
</dbReference>
<proteinExistence type="predicted"/>